<dbReference type="GO" id="GO:0016787">
    <property type="term" value="F:hydrolase activity"/>
    <property type="evidence" value="ECO:0007669"/>
    <property type="project" value="UniProtKB-KW"/>
</dbReference>
<dbReference type="RefSeq" id="WP_044250624.1">
    <property type="nucleotide sequence ID" value="NZ_ASRX01000100.1"/>
</dbReference>
<reference evidence="2 3" key="1">
    <citation type="submission" date="2013-05" db="EMBL/GenBank/DDBJ databases">
        <title>Genome assembly of Chondromyces apiculatus DSM 436.</title>
        <authorList>
            <person name="Sharma G."/>
            <person name="Khatri I."/>
            <person name="Kaur C."/>
            <person name="Mayilraj S."/>
            <person name="Subramanian S."/>
        </authorList>
    </citation>
    <scope>NUCLEOTIDE SEQUENCE [LARGE SCALE GENOMIC DNA]</scope>
    <source>
        <strain evidence="2 3">DSM 436</strain>
    </source>
</reference>
<dbReference type="InterPro" id="IPR012547">
    <property type="entry name" value="PDDEXK_9"/>
</dbReference>
<dbReference type="OrthoDB" id="9808684at2"/>
<proteinExistence type="predicted"/>
<dbReference type="PANTHER" id="PTHR34825">
    <property type="entry name" value="CONSERVED PROTEIN, WITH A WEAK D-GALACTARATE DEHYDRATASE/ALTRONATE HYDROLASE DOMAIN"/>
    <property type="match status" value="1"/>
</dbReference>
<dbReference type="eggNOG" id="COG4637">
    <property type="taxonomic scope" value="Bacteria"/>
</dbReference>
<dbReference type="STRING" id="1192034.CAP_0313"/>
<dbReference type="Proteomes" id="UP000019678">
    <property type="component" value="Unassembled WGS sequence"/>
</dbReference>
<keyword evidence="2" id="KW-0378">Hydrolase</keyword>
<comment type="caution">
    <text evidence="2">The sequence shown here is derived from an EMBL/GenBank/DDBJ whole genome shotgun (WGS) entry which is preliminary data.</text>
</comment>
<dbReference type="AlphaFoldDB" id="A0A017SVV1"/>
<protein>
    <submittedName>
        <fullName evidence="2">Protein with a weak D-galactarate dehydratase/altronate hydrolase domain protein</fullName>
    </submittedName>
</protein>
<dbReference type="InterPro" id="IPR018631">
    <property type="entry name" value="AAA-ATPase-like_dom"/>
</dbReference>
<dbReference type="PANTHER" id="PTHR34825:SF1">
    <property type="entry name" value="AAA-ATPASE-LIKE DOMAIN-CONTAINING PROTEIN"/>
    <property type="match status" value="1"/>
</dbReference>
<accession>A0A017SVV1</accession>
<dbReference type="Pfam" id="PF08011">
    <property type="entry name" value="PDDEXK_9"/>
    <property type="match status" value="1"/>
</dbReference>
<feature type="domain" description="AAA-ATPase-like" evidence="1">
    <location>
        <begin position="7"/>
        <end position="232"/>
    </location>
</feature>
<evidence type="ECO:0000259" key="1">
    <source>
        <dbReference type="Pfam" id="PF09820"/>
    </source>
</evidence>
<dbReference type="EMBL" id="ASRX01000100">
    <property type="protein sequence ID" value="EYF00745.1"/>
    <property type="molecule type" value="Genomic_DNA"/>
</dbReference>
<organism evidence="2 3">
    <name type="scientific">Chondromyces apiculatus DSM 436</name>
    <dbReference type="NCBI Taxonomy" id="1192034"/>
    <lineage>
        <taxon>Bacteria</taxon>
        <taxon>Pseudomonadati</taxon>
        <taxon>Myxococcota</taxon>
        <taxon>Polyangia</taxon>
        <taxon>Polyangiales</taxon>
        <taxon>Polyangiaceae</taxon>
        <taxon>Chondromyces</taxon>
    </lineage>
</organism>
<evidence type="ECO:0000313" key="2">
    <source>
        <dbReference type="EMBL" id="EYF00745.1"/>
    </source>
</evidence>
<sequence length="564" mass="63827">MPLRPAIGIDDFRRLREDGLAYVDKSHFIAELLDKEGVQVLLLPRPRRFGKTLNLSMLRWFFECRDEDLSSLFADLRIWQAGPHVRAHFQRYPVISLSLKGTKAATYDQCWDALRKKLEVLFDEHRSLLDAGLLSDREQADYRAVLDGTASWATYTRALLDLSAYLHRRHGERVILLLDEYDEPLHAAHVGGYLPQILDFSRAFLTEALKGNPHLFKAVLTGVLRVARENIFSGLNNLAVYTLLATEMRTCFGFTEDEVTSLLASAGRSDLRDPVRAWYDGYRFGGETIYNPWSILSFLDREDKLLRGYWINTSGNDLTRELLQQHALTLEDDFQTLLEGGAIERRLDEHVALAHLDDREDALWSLLVFSGYLKAEPGHGQPGEEPPYRLSIPNREVREVYTTTFRDWLEDRLKAHGGSIRRLTSALLDGDAERVEAQLQAFTADLLSHHDLHPRDPERIYQAFLVGLLAALEPAYQVRSNRESGHGRPDVLIRSAQPGHPGVVLELKVARAGRKTLEQALEEGIDQLQRADYAAELRAAGATPIHQLAVAFDGKRVRVAAASL</sequence>
<keyword evidence="3" id="KW-1185">Reference proteome</keyword>
<gene>
    <name evidence="2" type="ORF">CAP_0313</name>
</gene>
<name>A0A017SVV1_9BACT</name>
<evidence type="ECO:0000313" key="3">
    <source>
        <dbReference type="Proteomes" id="UP000019678"/>
    </source>
</evidence>
<dbReference type="Pfam" id="PF09820">
    <property type="entry name" value="AAA-ATPase_like"/>
    <property type="match status" value="1"/>
</dbReference>